<gene>
    <name evidence="2" type="ORF">GCM10010347_58960</name>
</gene>
<keyword evidence="3" id="KW-1185">Reference proteome</keyword>
<comment type="caution">
    <text evidence="2">The sequence shown here is derived from an EMBL/GenBank/DDBJ whole genome shotgun (WGS) entry which is preliminary data.</text>
</comment>
<accession>A0ABQ3F0Z2</accession>
<dbReference type="Pfam" id="PF17759">
    <property type="entry name" value="tRNA_synthFbeta"/>
    <property type="match status" value="1"/>
</dbReference>
<dbReference type="EMBL" id="BMVP01000018">
    <property type="protein sequence ID" value="GHB80575.1"/>
    <property type="molecule type" value="Genomic_DNA"/>
</dbReference>
<feature type="domain" description="Phenylalanyl tRNA synthetase beta chain core" evidence="1">
    <location>
        <begin position="3"/>
        <end position="55"/>
    </location>
</feature>
<organism evidence="2 3">
    <name type="scientific">Streptomyces cirratus</name>
    <dbReference type="NCBI Taxonomy" id="68187"/>
    <lineage>
        <taxon>Bacteria</taxon>
        <taxon>Bacillati</taxon>
        <taxon>Actinomycetota</taxon>
        <taxon>Actinomycetes</taxon>
        <taxon>Kitasatosporales</taxon>
        <taxon>Streptomycetaceae</taxon>
        <taxon>Streptomyces</taxon>
    </lineage>
</organism>
<sequence length="82" mass="8941">MRQGQYGPWHPGRCAGLLVTPDGVETVIGHAGELHPRVVKAMGLPARTSAMELDLDRLSAAGGEALQAPRISSSRWRPRTWR</sequence>
<dbReference type="Proteomes" id="UP000642673">
    <property type="component" value="Unassembled WGS sequence"/>
</dbReference>
<dbReference type="InterPro" id="IPR045864">
    <property type="entry name" value="aa-tRNA-synth_II/BPL/LPL"/>
</dbReference>
<dbReference type="InterPro" id="IPR041616">
    <property type="entry name" value="PheRS_beta_core"/>
</dbReference>
<name>A0ABQ3F0Z2_9ACTN</name>
<evidence type="ECO:0000313" key="3">
    <source>
        <dbReference type="Proteomes" id="UP000642673"/>
    </source>
</evidence>
<dbReference type="Gene3D" id="3.30.930.10">
    <property type="entry name" value="Bira Bifunctional Protein, Domain 2"/>
    <property type="match status" value="1"/>
</dbReference>
<protein>
    <recommendedName>
        <fullName evidence="1">Phenylalanyl tRNA synthetase beta chain core domain-containing protein</fullName>
    </recommendedName>
</protein>
<evidence type="ECO:0000313" key="2">
    <source>
        <dbReference type="EMBL" id="GHB80575.1"/>
    </source>
</evidence>
<reference evidence="3" key="1">
    <citation type="journal article" date="2019" name="Int. J. Syst. Evol. Microbiol.">
        <title>The Global Catalogue of Microorganisms (GCM) 10K type strain sequencing project: providing services to taxonomists for standard genome sequencing and annotation.</title>
        <authorList>
            <consortium name="The Broad Institute Genomics Platform"/>
            <consortium name="The Broad Institute Genome Sequencing Center for Infectious Disease"/>
            <person name="Wu L."/>
            <person name="Ma J."/>
        </authorList>
    </citation>
    <scope>NUCLEOTIDE SEQUENCE [LARGE SCALE GENOMIC DNA]</scope>
    <source>
        <strain evidence="3">JCM 4738</strain>
    </source>
</reference>
<evidence type="ECO:0000259" key="1">
    <source>
        <dbReference type="Pfam" id="PF17759"/>
    </source>
</evidence>
<dbReference type="SUPFAM" id="SSF55681">
    <property type="entry name" value="Class II aaRS and biotin synthetases"/>
    <property type="match status" value="1"/>
</dbReference>
<proteinExistence type="predicted"/>